<dbReference type="RefSeq" id="WP_134256839.1">
    <property type="nucleotide sequence ID" value="NZ_SNSG01000032.1"/>
</dbReference>
<dbReference type="EMBL" id="SNSQ01000035">
    <property type="protein sequence ID" value="TEU41623.1"/>
    <property type="molecule type" value="Genomic_DNA"/>
</dbReference>
<dbReference type="Proteomes" id="UP000298234">
    <property type="component" value="Unassembled WGS sequence"/>
</dbReference>
<comment type="caution">
    <text evidence="1">The sequence shown here is derived from an EMBL/GenBank/DDBJ whole genome shotgun (WGS) entry which is preliminary data.</text>
</comment>
<dbReference type="AlphaFoldDB" id="A0AAX2RKB5"/>
<gene>
    <name evidence="1" type="ORF">E3D37_26780</name>
</gene>
<protein>
    <submittedName>
        <fullName evidence="1">Uncharacterized protein</fullName>
    </submittedName>
</protein>
<organism evidence="1 2">
    <name type="scientific">Burkholderia cepacia</name>
    <name type="common">Pseudomonas cepacia</name>
    <dbReference type="NCBI Taxonomy" id="292"/>
    <lineage>
        <taxon>Bacteria</taxon>
        <taxon>Pseudomonadati</taxon>
        <taxon>Pseudomonadota</taxon>
        <taxon>Betaproteobacteria</taxon>
        <taxon>Burkholderiales</taxon>
        <taxon>Burkholderiaceae</taxon>
        <taxon>Burkholderia</taxon>
        <taxon>Burkholderia cepacia complex</taxon>
    </lineage>
</organism>
<reference evidence="1 2" key="1">
    <citation type="submission" date="2019-03" db="EMBL/GenBank/DDBJ databases">
        <title>Burkholderia cepacia outbreak.</title>
        <authorList>
            <person name="Farzana R."/>
            <person name="Walsh T.R."/>
        </authorList>
    </citation>
    <scope>NUCLEOTIDE SEQUENCE [LARGE SCALE GENOMIC DNA]</scope>
    <source>
        <strain evidence="2">d13</strain>
    </source>
</reference>
<sequence length="132" mass="14398">MGTIKAEDIKGGDTIVVGGSSYRIGSVEHGAVEIVVHTTQRVWGEAFDTVSFSFNRGEDVRLAEQPLPQKAKGVPEDQLVSAVELLKALKRDLMHARRFGPDTLANYRRACSAAEGDVEAWLIEHGHMKPTA</sequence>
<name>A0AAX2RKB5_BURCE</name>
<dbReference type="GeneID" id="99665398"/>
<evidence type="ECO:0000313" key="1">
    <source>
        <dbReference type="EMBL" id="TEU41623.1"/>
    </source>
</evidence>
<evidence type="ECO:0000313" key="2">
    <source>
        <dbReference type="Proteomes" id="UP000298234"/>
    </source>
</evidence>
<accession>A0AAX2RKB5</accession>
<proteinExistence type="predicted"/>